<organism evidence="8 9">
    <name type="scientific">Actinomadura luzonensis</name>
    <dbReference type="NCBI Taxonomy" id="2805427"/>
    <lineage>
        <taxon>Bacteria</taxon>
        <taxon>Bacillati</taxon>
        <taxon>Actinomycetota</taxon>
        <taxon>Actinomycetes</taxon>
        <taxon>Streptosporangiales</taxon>
        <taxon>Thermomonosporaceae</taxon>
        <taxon>Actinomadura</taxon>
    </lineage>
</organism>
<accession>A0ABT0G9E9</accession>
<dbReference type="InterPro" id="IPR050515">
    <property type="entry name" value="Beta-lactam/transpept"/>
</dbReference>
<keyword evidence="3" id="KW-0472">Membrane</keyword>
<dbReference type="Pfam" id="PF03717">
    <property type="entry name" value="PBP_dimer"/>
    <property type="match status" value="1"/>
</dbReference>
<dbReference type="EMBL" id="JAKRKC020000003">
    <property type="protein sequence ID" value="MCK2221114.1"/>
    <property type="molecule type" value="Genomic_DNA"/>
</dbReference>
<evidence type="ECO:0000259" key="6">
    <source>
        <dbReference type="Pfam" id="PF03717"/>
    </source>
</evidence>
<dbReference type="InterPro" id="IPR001460">
    <property type="entry name" value="PCN-bd_Tpept"/>
</dbReference>
<reference evidence="8 9" key="1">
    <citation type="submission" date="2022-04" db="EMBL/GenBank/DDBJ databases">
        <title>Genome draft of Actinomadura sp. ATCC 31491.</title>
        <authorList>
            <person name="Shi X."/>
            <person name="Du Y."/>
        </authorList>
    </citation>
    <scope>NUCLEOTIDE SEQUENCE [LARGE SCALE GENOMIC DNA]</scope>
    <source>
        <strain evidence="8 9">ATCC 31491</strain>
    </source>
</reference>
<feature type="region of interest" description="Disordered" evidence="4">
    <location>
        <begin position="536"/>
        <end position="555"/>
    </location>
</feature>
<feature type="region of interest" description="Disordered" evidence="4">
    <location>
        <begin position="268"/>
        <end position="287"/>
    </location>
</feature>
<comment type="similarity">
    <text evidence="2">Belongs to the transpeptidase family.</text>
</comment>
<dbReference type="PANTHER" id="PTHR30627">
    <property type="entry name" value="PEPTIDOGLYCAN D,D-TRANSPEPTIDASE"/>
    <property type="match status" value="1"/>
</dbReference>
<gene>
    <name evidence="8" type="ORF">MF672_046035</name>
</gene>
<evidence type="ECO:0000256" key="3">
    <source>
        <dbReference type="ARBA" id="ARBA00023136"/>
    </source>
</evidence>
<dbReference type="InterPro" id="IPR036138">
    <property type="entry name" value="PBP_dimer_sf"/>
</dbReference>
<dbReference type="InterPro" id="IPR012338">
    <property type="entry name" value="Beta-lactam/transpept-like"/>
</dbReference>
<dbReference type="Pfam" id="PF05223">
    <property type="entry name" value="MecA_N"/>
    <property type="match status" value="1"/>
</dbReference>
<evidence type="ECO:0000313" key="9">
    <source>
        <dbReference type="Proteomes" id="UP001317259"/>
    </source>
</evidence>
<dbReference type="SUPFAM" id="SSF56519">
    <property type="entry name" value="Penicillin binding protein dimerisation domain"/>
    <property type="match status" value="1"/>
</dbReference>
<evidence type="ECO:0000259" key="7">
    <source>
        <dbReference type="Pfam" id="PF05223"/>
    </source>
</evidence>
<dbReference type="Proteomes" id="UP001317259">
    <property type="component" value="Unassembled WGS sequence"/>
</dbReference>
<dbReference type="Gene3D" id="3.90.1310.10">
    <property type="entry name" value="Penicillin-binding protein 2a (Domain 2)"/>
    <property type="match status" value="1"/>
</dbReference>
<dbReference type="InterPro" id="IPR005311">
    <property type="entry name" value="PBP_dimer"/>
</dbReference>
<feature type="domain" description="Penicillin-binding protein transpeptidase" evidence="5">
    <location>
        <begin position="354"/>
        <end position="613"/>
    </location>
</feature>
<name>A0ABT0G9E9_9ACTN</name>
<feature type="domain" description="Penicillin-binding protein dimerisation" evidence="6">
    <location>
        <begin position="155"/>
        <end position="310"/>
    </location>
</feature>
<dbReference type="PROSITE" id="PS51257">
    <property type="entry name" value="PROKAR_LIPOPROTEIN"/>
    <property type="match status" value="1"/>
</dbReference>
<evidence type="ECO:0000259" key="5">
    <source>
        <dbReference type="Pfam" id="PF00905"/>
    </source>
</evidence>
<comment type="caution">
    <text evidence="8">The sequence shown here is derived from an EMBL/GenBank/DDBJ whole genome shotgun (WGS) entry which is preliminary data.</text>
</comment>
<evidence type="ECO:0000256" key="2">
    <source>
        <dbReference type="ARBA" id="ARBA00007171"/>
    </source>
</evidence>
<protein>
    <submittedName>
        <fullName evidence="8">Penicillin-binding protein</fullName>
    </submittedName>
</protein>
<feature type="domain" description="NTF2-like N-terminal transpeptidase" evidence="7">
    <location>
        <begin position="37"/>
        <end position="146"/>
    </location>
</feature>
<dbReference type="InterPro" id="IPR007887">
    <property type="entry name" value="MecA_N"/>
</dbReference>
<evidence type="ECO:0000313" key="8">
    <source>
        <dbReference type="EMBL" id="MCK2221114.1"/>
    </source>
</evidence>
<evidence type="ECO:0000256" key="1">
    <source>
        <dbReference type="ARBA" id="ARBA00004370"/>
    </source>
</evidence>
<keyword evidence="9" id="KW-1185">Reference proteome</keyword>
<proteinExistence type="inferred from homology"/>
<dbReference type="Pfam" id="PF00905">
    <property type="entry name" value="Transpeptidase"/>
    <property type="match status" value="1"/>
</dbReference>
<comment type="subcellular location">
    <subcellularLocation>
        <location evidence="1">Membrane</location>
    </subcellularLocation>
</comment>
<evidence type="ECO:0000256" key="4">
    <source>
        <dbReference type="SAM" id="MobiDB-lite"/>
    </source>
</evidence>
<sequence length="631" mass="66812">MRDAAPPTMRRARRTLSATVTLAVACTTLTGCFEEPSPHDAVRDFLVGWQTEDYELAAGRTDGDQATVRKALSDAKLELDAASFRFKIKSVTVDGDASKADFRAEVDLGENNPLWEYDGVLPLHLVDGSWKVRWSPSVLHPQLKDGERFAVDITPNPRQPVVDRSGEPLQTDTVLYVAGVYPAQLGDRAEEVVARLSELTDYAQDRLLSRIRSSPPDKFVPLVTFWRTRYQALQSKLGAIPGIKVVPQDQPVNPDAPRQIVGSVSALTPETEQKLGGPQRAGDSVGKSGLQQAYQNYLTGSTETKVITLDLKTGEEAAQLKEWPGRQNVSVKTTLDRGMQTAAEQAVADSDTSSLVVVDKNTGEIRAVATKGMHQEKDALAGKFPAGTAFSVVAADALLKAGVSPKQRLDCPAERTVGGAKFAHAGQTTTGTGGVGGAAGTFQENFAKGCVTALASLARRVKADDLKKSAEAFGVGRQWRLPLKSFSGSFPSLDGDADKAKAIAGQTVQVSPLGMALVGAAVASGTWRPPVLVTEPTSPDPAAETVPRAQPDPVPMDPKVRAALTKMMRAGALGTPAQAGRAPVYGVTATAGNQLTWFVGWQGDLAVAVLSKNYNAGAVAGGFFSALRTSS</sequence>
<dbReference type="Gene3D" id="3.40.710.10">
    <property type="entry name" value="DD-peptidase/beta-lactamase superfamily"/>
    <property type="match status" value="1"/>
</dbReference>
<dbReference type="PANTHER" id="PTHR30627:SF24">
    <property type="entry name" value="PENICILLIN-BINDING PROTEIN 4B"/>
    <property type="match status" value="1"/>
</dbReference>
<dbReference type="SUPFAM" id="SSF56601">
    <property type="entry name" value="beta-lactamase/transpeptidase-like"/>
    <property type="match status" value="1"/>
</dbReference>